<evidence type="ECO:0000313" key="2">
    <source>
        <dbReference type="Proteomes" id="UP001176961"/>
    </source>
</evidence>
<name>A0AA36DPI7_CYLNA</name>
<accession>A0AA36DPI7</accession>
<evidence type="ECO:0000313" key="1">
    <source>
        <dbReference type="EMBL" id="CAJ0590640.1"/>
    </source>
</evidence>
<dbReference type="Proteomes" id="UP001176961">
    <property type="component" value="Unassembled WGS sequence"/>
</dbReference>
<protein>
    <submittedName>
        <fullName evidence="1">Uncharacterized protein</fullName>
    </submittedName>
</protein>
<dbReference type="AlphaFoldDB" id="A0AA36DPI7"/>
<gene>
    <name evidence="1" type="ORF">CYNAS_LOCUS2623</name>
</gene>
<proteinExistence type="predicted"/>
<keyword evidence="2" id="KW-1185">Reference proteome</keyword>
<organism evidence="1 2">
    <name type="scientific">Cylicocyclus nassatus</name>
    <name type="common">Nematode worm</name>
    <dbReference type="NCBI Taxonomy" id="53992"/>
    <lineage>
        <taxon>Eukaryota</taxon>
        <taxon>Metazoa</taxon>
        <taxon>Ecdysozoa</taxon>
        <taxon>Nematoda</taxon>
        <taxon>Chromadorea</taxon>
        <taxon>Rhabditida</taxon>
        <taxon>Rhabditina</taxon>
        <taxon>Rhabditomorpha</taxon>
        <taxon>Strongyloidea</taxon>
        <taxon>Strongylidae</taxon>
        <taxon>Cylicocyclus</taxon>
    </lineage>
</organism>
<reference evidence="1" key="1">
    <citation type="submission" date="2023-07" db="EMBL/GenBank/DDBJ databases">
        <authorList>
            <consortium name="CYATHOMIX"/>
        </authorList>
    </citation>
    <scope>NUCLEOTIDE SEQUENCE</scope>
    <source>
        <strain evidence="1">N/A</strain>
    </source>
</reference>
<sequence>MRRIYKTMVEQAIRITFLDYADNIECSLANNVYTRFAQETGLWTRWMARFCLQKFVQVISCIAWRICIPANILENAHAYLTENPTELY</sequence>
<comment type="caution">
    <text evidence="1">The sequence shown here is derived from an EMBL/GenBank/DDBJ whole genome shotgun (WGS) entry which is preliminary data.</text>
</comment>
<dbReference type="EMBL" id="CATQJL010000001">
    <property type="protein sequence ID" value="CAJ0590640.1"/>
    <property type="molecule type" value="Genomic_DNA"/>
</dbReference>